<proteinExistence type="predicted"/>
<sequence>TVSSTSIQGAAVLEIVVNDPDYSDTTVDISATPTFEFGGQEYNLQQAVNGKWYAYIVDSSQSQLFDVDENGQEFGILCLSGTAIDETTTNLIEPAATGNLVGVWAAAYNISAQSGADGSCHDLDGMVASLDTATTTSRSDLTAVVLTGAPSLSNHDDSAAGATGIDMGQRGHSINGTSGYGSWPSILAIDFTDDNVVAYGGDSISVTYGNTDSETSIELANRNPGDRAEVHLTITDPALNIDPTGSDIWIFDLSATAATPTVKIGNNGTNTAMDATELGQMGCVDNCRLSSDAESVLATGENTVDLVTMTETGANTGVFESFDVNGAAEFQTIAEAAADTNTVFSYGGNSVDMIITYSDATISFDAGGDWSPGQAATVTVTDWEANKNPTSAETLSVGDETAKIPTIQMGTGGLTLANGEAGA</sequence>
<gene>
    <name evidence="1" type="ORF">METZ01_LOCUS274374</name>
</gene>
<reference evidence="1" key="1">
    <citation type="submission" date="2018-05" db="EMBL/GenBank/DDBJ databases">
        <authorList>
            <person name="Lanie J.A."/>
            <person name="Ng W.-L."/>
            <person name="Kazmierczak K.M."/>
            <person name="Andrzejewski T.M."/>
            <person name="Davidsen T.M."/>
            <person name="Wayne K.J."/>
            <person name="Tettelin H."/>
            <person name="Glass J.I."/>
            <person name="Rusch D."/>
            <person name="Podicherti R."/>
            <person name="Tsui H.-C.T."/>
            <person name="Winkler M.E."/>
        </authorList>
    </citation>
    <scope>NUCLEOTIDE SEQUENCE</scope>
</reference>
<feature type="non-terminal residue" evidence="1">
    <location>
        <position position="423"/>
    </location>
</feature>
<accession>A0A382KAN4</accession>
<evidence type="ECO:0000313" key="1">
    <source>
        <dbReference type="EMBL" id="SVC21520.1"/>
    </source>
</evidence>
<protein>
    <submittedName>
        <fullName evidence="1">Uncharacterized protein</fullName>
    </submittedName>
</protein>
<dbReference type="EMBL" id="UINC01079480">
    <property type="protein sequence ID" value="SVC21520.1"/>
    <property type="molecule type" value="Genomic_DNA"/>
</dbReference>
<name>A0A382KAN4_9ZZZZ</name>
<organism evidence="1">
    <name type="scientific">marine metagenome</name>
    <dbReference type="NCBI Taxonomy" id="408172"/>
    <lineage>
        <taxon>unclassified sequences</taxon>
        <taxon>metagenomes</taxon>
        <taxon>ecological metagenomes</taxon>
    </lineage>
</organism>
<dbReference type="AlphaFoldDB" id="A0A382KAN4"/>
<feature type="non-terminal residue" evidence="1">
    <location>
        <position position="1"/>
    </location>
</feature>